<feature type="transmembrane region" description="Helical" evidence="8">
    <location>
        <begin position="96"/>
        <end position="115"/>
    </location>
</feature>
<accession>A0A5B8C6I9</accession>
<keyword evidence="7 8" id="KW-0472">Membrane</keyword>
<name>A0A5B8C6I9_9MICO</name>
<dbReference type="Proteomes" id="UP000314616">
    <property type="component" value="Chromosome"/>
</dbReference>
<evidence type="ECO:0000256" key="1">
    <source>
        <dbReference type="ARBA" id="ARBA00004651"/>
    </source>
</evidence>
<evidence type="ECO:0000256" key="8">
    <source>
        <dbReference type="RuleBase" id="RU363041"/>
    </source>
</evidence>
<reference evidence="9 10" key="1">
    <citation type="submission" date="2019-05" db="EMBL/GenBank/DDBJ databases">
        <title>Georgenia *** sp. nov., and Georgenia *** sp. nov., isolated from the intestinal contents of plateau pika (Ochotona curzoniae) in the Qinghai-Tibet plateau of China.</title>
        <authorList>
            <person name="Tian Z."/>
        </authorList>
    </citation>
    <scope>NUCLEOTIDE SEQUENCE [LARGE SCALE GENOMIC DNA]</scope>
    <source>
        <strain evidence="9 10">Z443</strain>
    </source>
</reference>
<feature type="transmembrane region" description="Helical" evidence="8">
    <location>
        <begin position="163"/>
        <end position="186"/>
    </location>
</feature>
<evidence type="ECO:0000256" key="5">
    <source>
        <dbReference type="ARBA" id="ARBA00022692"/>
    </source>
</evidence>
<dbReference type="PANTHER" id="PTHR30269:SF37">
    <property type="entry name" value="MEMBRANE TRANSPORTER PROTEIN"/>
    <property type="match status" value="1"/>
</dbReference>
<keyword evidence="5 8" id="KW-0812">Transmembrane</keyword>
<dbReference type="PANTHER" id="PTHR30269">
    <property type="entry name" value="TRANSMEMBRANE PROTEIN YFCA"/>
    <property type="match status" value="1"/>
</dbReference>
<sequence length="245" mass="25015">MTDLLVIVGALAVGSFVKGVTGTGLPQVAVPVMAAFLGVERAVIIMSIPGVVSNLWLVVNHVKSASQSRHLLNLLFTGVIGAVVGTVALTTVDGRLLSLVLAALILVYVVLRVAAPRLHVSRRASFWLSPPIGLAAGALQGSTGISGPLLATYIHSLRLTPGAYVFSLSALFGVFSVAQVATLAGLGAYSTELLLEGLLALVPVAAFLVPGVRLGKLLDPAVFGRVVLAFLGVAAGVLVWQGLAG</sequence>
<keyword evidence="6 8" id="KW-1133">Transmembrane helix</keyword>
<dbReference type="KEGG" id="gyu:FE374_10275"/>
<keyword evidence="3" id="KW-0813">Transport</keyword>
<dbReference type="RefSeq" id="WP_139928802.1">
    <property type="nucleotide sequence ID" value="NZ_CP040915.1"/>
</dbReference>
<feature type="transmembrane region" description="Helical" evidence="8">
    <location>
        <begin position="193"/>
        <end position="210"/>
    </location>
</feature>
<feature type="transmembrane region" description="Helical" evidence="8">
    <location>
        <begin position="71"/>
        <end position="90"/>
    </location>
</feature>
<evidence type="ECO:0000256" key="3">
    <source>
        <dbReference type="ARBA" id="ARBA00022448"/>
    </source>
</evidence>
<dbReference type="EMBL" id="CP040915">
    <property type="protein sequence ID" value="QDC24945.1"/>
    <property type="molecule type" value="Genomic_DNA"/>
</dbReference>
<evidence type="ECO:0000313" key="9">
    <source>
        <dbReference type="EMBL" id="QDC24945.1"/>
    </source>
</evidence>
<feature type="transmembrane region" description="Helical" evidence="8">
    <location>
        <begin position="222"/>
        <end position="243"/>
    </location>
</feature>
<evidence type="ECO:0000256" key="6">
    <source>
        <dbReference type="ARBA" id="ARBA00022989"/>
    </source>
</evidence>
<organism evidence="9 10">
    <name type="scientific">Georgenia yuyongxinii</name>
    <dbReference type="NCBI Taxonomy" id="2589797"/>
    <lineage>
        <taxon>Bacteria</taxon>
        <taxon>Bacillati</taxon>
        <taxon>Actinomycetota</taxon>
        <taxon>Actinomycetes</taxon>
        <taxon>Micrococcales</taxon>
        <taxon>Bogoriellaceae</taxon>
        <taxon>Georgenia</taxon>
    </lineage>
</organism>
<gene>
    <name evidence="9" type="ORF">FE374_10275</name>
</gene>
<evidence type="ECO:0000256" key="4">
    <source>
        <dbReference type="ARBA" id="ARBA00022475"/>
    </source>
</evidence>
<comment type="similarity">
    <text evidence="2 8">Belongs to the 4-toluene sulfonate uptake permease (TSUP) (TC 2.A.102) family.</text>
</comment>
<protein>
    <recommendedName>
        <fullName evidence="8">Probable membrane transporter protein</fullName>
    </recommendedName>
</protein>
<evidence type="ECO:0000256" key="2">
    <source>
        <dbReference type="ARBA" id="ARBA00009142"/>
    </source>
</evidence>
<evidence type="ECO:0000256" key="7">
    <source>
        <dbReference type="ARBA" id="ARBA00023136"/>
    </source>
</evidence>
<keyword evidence="4 8" id="KW-1003">Cell membrane</keyword>
<evidence type="ECO:0000313" key="10">
    <source>
        <dbReference type="Proteomes" id="UP000314616"/>
    </source>
</evidence>
<dbReference type="Pfam" id="PF01925">
    <property type="entry name" value="TauE"/>
    <property type="match status" value="1"/>
</dbReference>
<feature type="transmembrane region" description="Helical" evidence="8">
    <location>
        <begin position="35"/>
        <end position="59"/>
    </location>
</feature>
<proteinExistence type="inferred from homology"/>
<comment type="subcellular location">
    <subcellularLocation>
        <location evidence="1 8">Cell membrane</location>
        <topology evidence="1 8">Multi-pass membrane protein</topology>
    </subcellularLocation>
</comment>
<dbReference type="OrthoDB" id="5195497at2"/>
<dbReference type="InterPro" id="IPR052017">
    <property type="entry name" value="TSUP"/>
</dbReference>
<dbReference type="GO" id="GO:0005886">
    <property type="term" value="C:plasma membrane"/>
    <property type="evidence" value="ECO:0007669"/>
    <property type="project" value="UniProtKB-SubCell"/>
</dbReference>
<dbReference type="InterPro" id="IPR002781">
    <property type="entry name" value="TM_pro_TauE-like"/>
</dbReference>
<dbReference type="AlphaFoldDB" id="A0A5B8C6I9"/>